<evidence type="ECO:0008006" key="3">
    <source>
        <dbReference type="Google" id="ProtNLM"/>
    </source>
</evidence>
<dbReference type="EMBL" id="BAABHJ010000026">
    <property type="protein sequence ID" value="GAA4614360.1"/>
    <property type="molecule type" value="Genomic_DNA"/>
</dbReference>
<keyword evidence="2" id="KW-1185">Reference proteome</keyword>
<reference evidence="2" key="1">
    <citation type="journal article" date="2019" name="Int. J. Syst. Evol. Microbiol.">
        <title>The Global Catalogue of Microorganisms (GCM) 10K type strain sequencing project: providing services to taxonomists for standard genome sequencing and annotation.</title>
        <authorList>
            <consortium name="The Broad Institute Genomics Platform"/>
            <consortium name="The Broad Institute Genome Sequencing Center for Infectious Disease"/>
            <person name="Wu L."/>
            <person name="Ma J."/>
        </authorList>
    </citation>
    <scope>NUCLEOTIDE SEQUENCE [LARGE SCALE GENOMIC DNA]</scope>
    <source>
        <strain evidence="2">JCM 17938</strain>
    </source>
</reference>
<sequence length="177" mass="18131">MSTPTSAACGHAPLDDATLGTLLAGAAARRTAPVRLVGPGLHDLAARLIADGVPVEVSVPRRRDARALRRAARRAGGSVPPVGVGEIDIDLPFSAASLPVVACRLDPKTFAFPRHTVRELGRAMAPGGVVVVLPGERASWPAGLVDAWAAAAGLTPPDERETGGALPFAGAVYRARD</sequence>
<protein>
    <recommendedName>
        <fullName evidence="3">Methyltransferase type 11 domain-containing protein</fullName>
    </recommendedName>
</protein>
<organism evidence="1 2">
    <name type="scientific">Actinoallomurus liliacearum</name>
    <dbReference type="NCBI Taxonomy" id="1080073"/>
    <lineage>
        <taxon>Bacteria</taxon>
        <taxon>Bacillati</taxon>
        <taxon>Actinomycetota</taxon>
        <taxon>Actinomycetes</taxon>
        <taxon>Streptosporangiales</taxon>
        <taxon>Thermomonosporaceae</taxon>
        <taxon>Actinoallomurus</taxon>
    </lineage>
</organism>
<dbReference type="InterPro" id="IPR029063">
    <property type="entry name" value="SAM-dependent_MTases_sf"/>
</dbReference>
<proteinExistence type="predicted"/>
<name>A0ABP8TT25_9ACTN</name>
<comment type="caution">
    <text evidence="1">The sequence shown here is derived from an EMBL/GenBank/DDBJ whole genome shotgun (WGS) entry which is preliminary data.</text>
</comment>
<dbReference type="SUPFAM" id="SSF53335">
    <property type="entry name" value="S-adenosyl-L-methionine-dependent methyltransferases"/>
    <property type="match status" value="1"/>
</dbReference>
<accession>A0ABP8TT25</accession>
<evidence type="ECO:0000313" key="1">
    <source>
        <dbReference type="EMBL" id="GAA4614360.1"/>
    </source>
</evidence>
<dbReference type="RefSeq" id="WP_345362681.1">
    <property type="nucleotide sequence ID" value="NZ_BAABHJ010000026.1"/>
</dbReference>
<evidence type="ECO:0000313" key="2">
    <source>
        <dbReference type="Proteomes" id="UP001500212"/>
    </source>
</evidence>
<gene>
    <name evidence="1" type="ORF">GCM10023195_62610</name>
</gene>
<dbReference type="Proteomes" id="UP001500212">
    <property type="component" value="Unassembled WGS sequence"/>
</dbReference>